<dbReference type="InterPro" id="IPR050282">
    <property type="entry name" value="Cycloisomerase_2"/>
</dbReference>
<dbReference type="AlphaFoldDB" id="A0A2T9JYK3"/>
<keyword evidence="4" id="KW-0732">Signal</keyword>
<dbReference type="RefSeq" id="WP_116563972.1">
    <property type="nucleotide sequence ID" value="NZ_QDKP01000007.1"/>
</dbReference>
<dbReference type="SUPFAM" id="SSF51004">
    <property type="entry name" value="C-terminal (heme d1) domain of cytochrome cd1-nitrite reductase"/>
    <property type="match status" value="1"/>
</dbReference>
<evidence type="ECO:0000256" key="3">
    <source>
        <dbReference type="SAM" id="MobiDB-lite"/>
    </source>
</evidence>
<evidence type="ECO:0000313" key="5">
    <source>
        <dbReference type="EMBL" id="PVM88790.1"/>
    </source>
</evidence>
<protein>
    <submittedName>
        <fullName evidence="5">6-phosphogluconolactonase</fullName>
    </submittedName>
</protein>
<comment type="caution">
    <text evidence="5">The sequence shown here is derived from an EMBL/GenBank/DDBJ whole genome shotgun (WGS) entry which is preliminary data.</text>
</comment>
<feature type="region of interest" description="Disordered" evidence="3">
    <location>
        <begin position="160"/>
        <end position="183"/>
    </location>
</feature>
<feature type="chain" id="PRO_5015519085" evidence="4">
    <location>
        <begin position="30"/>
        <end position="383"/>
    </location>
</feature>
<dbReference type="PANTHER" id="PTHR30344:SF1">
    <property type="entry name" value="6-PHOSPHOGLUCONOLACTONASE"/>
    <property type="match status" value="1"/>
</dbReference>
<organism evidence="5 6">
    <name type="scientific">Caulobacter radicis</name>
    <dbReference type="NCBI Taxonomy" id="2172650"/>
    <lineage>
        <taxon>Bacteria</taxon>
        <taxon>Pseudomonadati</taxon>
        <taxon>Pseudomonadota</taxon>
        <taxon>Alphaproteobacteria</taxon>
        <taxon>Caulobacterales</taxon>
        <taxon>Caulobacteraceae</taxon>
        <taxon>Caulobacter</taxon>
    </lineage>
</organism>
<keyword evidence="2" id="KW-0119">Carbohydrate metabolism</keyword>
<proteinExistence type="inferred from homology"/>
<dbReference type="PANTHER" id="PTHR30344">
    <property type="entry name" value="6-PHOSPHOGLUCONOLACTONASE-RELATED"/>
    <property type="match status" value="1"/>
</dbReference>
<evidence type="ECO:0000313" key="6">
    <source>
        <dbReference type="Proteomes" id="UP000244913"/>
    </source>
</evidence>
<evidence type="ECO:0000256" key="2">
    <source>
        <dbReference type="ARBA" id="ARBA00022526"/>
    </source>
</evidence>
<comment type="similarity">
    <text evidence="1">Belongs to the cycloisomerase 2 family.</text>
</comment>
<name>A0A2T9JYK3_9CAUL</name>
<keyword evidence="6" id="KW-1185">Reference proteome</keyword>
<dbReference type="InterPro" id="IPR019405">
    <property type="entry name" value="Lactonase_7-beta_prop"/>
</dbReference>
<dbReference type="GO" id="GO:0006006">
    <property type="term" value="P:glucose metabolic process"/>
    <property type="evidence" value="ECO:0007669"/>
    <property type="project" value="UniProtKB-KW"/>
</dbReference>
<accession>A0A2T9JYK3</accession>
<dbReference type="EMBL" id="QDKP01000007">
    <property type="protein sequence ID" value="PVM88790.1"/>
    <property type="molecule type" value="Genomic_DNA"/>
</dbReference>
<keyword evidence="2" id="KW-0313">Glucose metabolism</keyword>
<dbReference type="GO" id="GO:0017057">
    <property type="term" value="F:6-phosphogluconolactonase activity"/>
    <property type="evidence" value="ECO:0007669"/>
    <property type="project" value="TreeGrafter"/>
</dbReference>
<dbReference type="Pfam" id="PF10282">
    <property type="entry name" value="Lactonase"/>
    <property type="match status" value="1"/>
</dbReference>
<dbReference type="InterPro" id="IPR011048">
    <property type="entry name" value="Haem_d1_sf"/>
</dbReference>
<sequence length="383" mass="39730">MTDSRHGLPTRRTVAAGALGLMASPFAHAASRDERLVYVGGQADKDGQGVFAARLNLATGRLTPIGVVAPLLRPTWLVAHPRLPVLYALSETGYGPGEQGKVHALKADPATGALTVISTVASGGRGPAHMSLDGEAGGLMVAHYGDGHVAALPVRSDGGLEAPASVQANTGSGPGPQQQGPHAHAVLVDPSRRQALVADLGADRIFVHPYDAATRRLGPAGDASTDVPPMTGPRHLAIHPNGRFVYLLSEIEPEIRTYRWEAGRLVLVQALPAGGMPPVNGAEVAVSTDGRFVYVSIRVEDVIGAYAVNETTGALLQGERIPSGGKTPWSFAIDPSGRWLLAANQGSNTVTVLARDPSSGRLAATDQSVAVDRPTCIAFPAWG</sequence>
<reference evidence="5 6" key="1">
    <citation type="submission" date="2018-04" db="EMBL/GenBank/DDBJ databases">
        <title>The genome sequence of Caulobacter sp. 736.</title>
        <authorList>
            <person name="Gao J."/>
            <person name="Sun J."/>
        </authorList>
    </citation>
    <scope>NUCLEOTIDE SEQUENCE [LARGE SCALE GENOMIC DNA]</scope>
    <source>
        <strain evidence="5 6">736</strain>
    </source>
</reference>
<dbReference type="Gene3D" id="2.130.10.10">
    <property type="entry name" value="YVTN repeat-like/Quinoprotein amine dehydrogenase"/>
    <property type="match status" value="1"/>
</dbReference>
<dbReference type="InterPro" id="IPR015943">
    <property type="entry name" value="WD40/YVTN_repeat-like_dom_sf"/>
</dbReference>
<feature type="signal peptide" evidence="4">
    <location>
        <begin position="1"/>
        <end position="29"/>
    </location>
</feature>
<gene>
    <name evidence="5" type="ORF">DDF65_01190</name>
</gene>
<dbReference type="Proteomes" id="UP000244913">
    <property type="component" value="Unassembled WGS sequence"/>
</dbReference>
<evidence type="ECO:0000256" key="1">
    <source>
        <dbReference type="ARBA" id="ARBA00005564"/>
    </source>
</evidence>
<evidence type="ECO:0000256" key="4">
    <source>
        <dbReference type="SAM" id="SignalP"/>
    </source>
</evidence>